<dbReference type="SUPFAM" id="SSF55729">
    <property type="entry name" value="Acyl-CoA N-acyltransferases (Nat)"/>
    <property type="match status" value="1"/>
</dbReference>
<organism evidence="2 3">
    <name type="scientific">Candidatus Pristimantibacillus lignocellulolyticus</name>
    <dbReference type="NCBI Taxonomy" id="2994561"/>
    <lineage>
        <taxon>Bacteria</taxon>
        <taxon>Bacillati</taxon>
        <taxon>Bacillota</taxon>
        <taxon>Bacilli</taxon>
        <taxon>Bacillales</taxon>
        <taxon>Paenibacillaceae</taxon>
        <taxon>Candidatus Pristimantibacillus</taxon>
    </lineage>
</organism>
<dbReference type="InterPro" id="IPR016181">
    <property type="entry name" value="Acyl_CoA_acyltransferase"/>
</dbReference>
<dbReference type="EMBL" id="CP097899">
    <property type="protein sequence ID" value="URN92718.1"/>
    <property type="molecule type" value="Genomic_DNA"/>
</dbReference>
<dbReference type="AlphaFoldDB" id="A0A9J6Z930"/>
<dbReference type="CDD" id="cd04301">
    <property type="entry name" value="NAT_SF"/>
    <property type="match status" value="1"/>
</dbReference>
<name>A0A9J6Z930_9BACL</name>
<dbReference type="GO" id="GO:0016747">
    <property type="term" value="F:acyltransferase activity, transferring groups other than amino-acyl groups"/>
    <property type="evidence" value="ECO:0007669"/>
    <property type="project" value="InterPro"/>
</dbReference>
<reference evidence="2" key="1">
    <citation type="submission" date="2022-05" db="EMBL/GenBank/DDBJ databases">
        <title>Novel bacterial taxa in a minimal lignocellulolytic consortium and its capacity to transform plastics disclosed by genome-resolved metagenomics.</title>
        <authorList>
            <person name="Rodriguez C.A.D."/>
            <person name="Diaz-Garcia L."/>
            <person name="Herrera K."/>
            <person name="Tarazona N.A."/>
            <person name="Sproer C."/>
            <person name="Overmann J."/>
            <person name="Jimenez D.J."/>
        </authorList>
    </citation>
    <scope>NUCLEOTIDE SEQUENCE</scope>
    <source>
        <strain evidence="2">MAG5</strain>
    </source>
</reference>
<gene>
    <name evidence="2" type="ORF">NAG76_12730</name>
</gene>
<dbReference type="Pfam" id="PF00583">
    <property type="entry name" value="Acetyltransf_1"/>
    <property type="match status" value="1"/>
</dbReference>
<accession>A0A9J6Z930</accession>
<evidence type="ECO:0000259" key="1">
    <source>
        <dbReference type="PROSITE" id="PS51186"/>
    </source>
</evidence>
<sequence>MIQFEPITINHLQYIRNIYNEYVKTTTVSFDLEPATIDKIKKLTMHDDERFCSYAIKDSNDVIGYVLLSPFIQKHACYRTAEVTIYLDVRYGRRGIGSQALEFIEEQARANGFHTLIAVICTENESSIAAFTRKEYQLKGIISQVAYKFDRYLDVCYYQKLLW</sequence>
<dbReference type="KEGG" id="plig:NAG76_12730"/>
<dbReference type="InterPro" id="IPR000182">
    <property type="entry name" value="GNAT_dom"/>
</dbReference>
<evidence type="ECO:0000313" key="3">
    <source>
        <dbReference type="Proteomes" id="UP001056756"/>
    </source>
</evidence>
<feature type="domain" description="N-acetyltransferase" evidence="1">
    <location>
        <begin position="2"/>
        <end position="163"/>
    </location>
</feature>
<proteinExistence type="predicted"/>
<dbReference type="Proteomes" id="UP001056756">
    <property type="component" value="Chromosome"/>
</dbReference>
<evidence type="ECO:0000313" key="2">
    <source>
        <dbReference type="EMBL" id="URN92718.1"/>
    </source>
</evidence>
<dbReference type="PROSITE" id="PS51186">
    <property type="entry name" value="GNAT"/>
    <property type="match status" value="1"/>
</dbReference>
<dbReference type="Gene3D" id="3.40.630.30">
    <property type="match status" value="1"/>
</dbReference>
<protein>
    <submittedName>
        <fullName evidence="2">N-acetyltransferase family protein</fullName>
    </submittedName>
</protein>